<keyword evidence="4" id="KW-0472">Membrane</keyword>
<dbReference type="OrthoDB" id="202at10239"/>
<dbReference type="NCBIfam" id="TIGR02675">
    <property type="entry name" value="tape_meas_nterm"/>
    <property type="match status" value="1"/>
</dbReference>
<feature type="region of interest" description="Disordered" evidence="3">
    <location>
        <begin position="634"/>
        <end position="659"/>
    </location>
</feature>
<keyword evidence="4" id="KW-1133">Transmembrane helix</keyword>
<evidence type="ECO:0000313" key="7">
    <source>
        <dbReference type="Proteomes" id="UP000030217"/>
    </source>
</evidence>
<keyword evidence="7" id="KW-1185">Reference proteome</keyword>
<evidence type="ECO:0000256" key="1">
    <source>
        <dbReference type="ARBA" id="ARBA00022465"/>
    </source>
</evidence>
<evidence type="ECO:0000259" key="5">
    <source>
        <dbReference type="Pfam" id="PF20155"/>
    </source>
</evidence>
<keyword evidence="2" id="KW-0175">Coiled coil</keyword>
<evidence type="ECO:0000256" key="4">
    <source>
        <dbReference type="SAM" id="Phobius"/>
    </source>
</evidence>
<reference evidence="6 7" key="1">
    <citation type="journal article" date="2015" name="PLoS ONE">
        <title>Investigation of a Large Collection of Pseudomonas aeruginosa Bacteriophages Collected from a Single Environmental Source in Abidjan, Cote d'Ivoire.</title>
        <authorList>
            <person name="Essoh C."/>
            <person name="Latino L."/>
            <person name="Midoux C."/>
            <person name="Blouin Y."/>
            <person name="Loukou G."/>
            <person name="Nguetta S.P."/>
            <person name="Lathro S."/>
            <person name="Cablanmian A."/>
            <person name="Kouassi A.K."/>
            <person name="Vergnaud G."/>
            <person name="Pourcel C."/>
        </authorList>
    </citation>
    <scope>NUCLEOTIDE SEQUENCE [LARGE SCALE GENOMIC DNA]</scope>
    <source>
        <strain evidence="6">Ab30</strain>
    </source>
</reference>
<dbReference type="GO" id="GO:0098003">
    <property type="term" value="P:viral tail assembly"/>
    <property type="evidence" value="ECO:0007669"/>
    <property type="project" value="UniProtKB-KW"/>
</dbReference>
<dbReference type="Pfam" id="PF20155">
    <property type="entry name" value="TMP_3"/>
    <property type="match status" value="1"/>
</dbReference>
<feature type="transmembrane region" description="Helical" evidence="4">
    <location>
        <begin position="385"/>
        <end position="409"/>
    </location>
</feature>
<name>A0A0A1IX77_9CAUD</name>
<feature type="coiled-coil region" evidence="2">
    <location>
        <begin position="777"/>
        <end position="804"/>
    </location>
</feature>
<feature type="compositionally biased region" description="Basic and acidic residues" evidence="3">
    <location>
        <begin position="636"/>
        <end position="648"/>
    </location>
</feature>
<evidence type="ECO:0000256" key="3">
    <source>
        <dbReference type="SAM" id="MobiDB-lite"/>
    </source>
</evidence>
<organism evidence="6 7">
    <name type="scientific">Pseudomonas phage vB_PaeS_PAO1_Ab30</name>
    <dbReference type="NCBI Taxonomy" id="1548918"/>
    <lineage>
        <taxon>Viruses</taxon>
        <taxon>Duplodnaviria</taxon>
        <taxon>Heunggongvirae</taxon>
        <taxon>Uroviricota</taxon>
        <taxon>Caudoviricetes</taxon>
        <taxon>Casadabanvirus</taxon>
        <taxon>Casadabanvirus Ab30</taxon>
    </lineage>
</organism>
<keyword evidence="4" id="KW-0812">Transmembrane</keyword>
<keyword evidence="1" id="KW-1188">Viral release from host cell</keyword>
<feature type="domain" description="Tape measure protein N-terminal" evidence="5">
    <location>
        <begin position="74"/>
        <end position="263"/>
    </location>
</feature>
<proteinExistence type="predicted"/>
<keyword evidence="1" id="KW-1245">Viral tail assembly</keyword>
<dbReference type="GeneID" id="23680588"/>
<dbReference type="KEGG" id="vg:23680588"/>
<dbReference type="EMBL" id="LN610590">
    <property type="protein sequence ID" value="CEF89977.1"/>
    <property type="molecule type" value="Genomic_DNA"/>
</dbReference>
<feature type="transmembrane region" description="Helical" evidence="4">
    <location>
        <begin position="59"/>
        <end position="79"/>
    </location>
</feature>
<evidence type="ECO:0000256" key="2">
    <source>
        <dbReference type="SAM" id="Coils"/>
    </source>
</evidence>
<feature type="coiled-coil region" evidence="2">
    <location>
        <begin position="10"/>
        <end position="37"/>
    </location>
</feature>
<evidence type="ECO:0000313" key="6">
    <source>
        <dbReference type="EMBL" id="CEF89977.1"/>
    </source>
</evidence>
<feature type="compositionally biased region" description="Polar residues" evidence="3">
    <location>
        <begin position="649"/>
        <end position="659"/>
    </location>
</feature>
<dbReference type="RefSeq" id="YP_009125688.1">
    <property type="nucleotide sequence ID" value="NC_026601.1"/>
</dbReference>
<gene>
    <name evidence="6" type="primary">ORF49</name>
</gene>
<protein>
    <submittedName>
        <fullName evidence="6">Putative tail length tape-measure protein</fullName>
    </submittedName>
</protein>
<accession>A0A0A1IX77</accession>
<sequence>MATNQQLSIALRIQADLAEAQNALRQLTGNLQQVDRGAVQTRSELSAMGGQLDSLRAQVLGFVGAWASLSALGGLVTMVDQYGQMADRIQMVTSSTAEYEQVQARLLETASRTYRPLAEAQELYIRTADSLKSLRYTTEQALDITDSFSFLLVTNAASADRAASAIDAYSKSIQTGKVSSDAWQSIMAAMPSLVNALAESTGKSTEEIRKLGIEGSLSLRDLNEGLRKTVAANREAADNMGTSVQDALVSLNNALSAYLGELNRTYDITGSVSSALNVLAENMEVIVKLFGVAAVAGLTRYVASLTLATQAKLAAVLAARAQAAEELRAAQAQVASTAAAAANARAQAGLTVSHAQAAAAEAAHTAATQRLAAAQLAAGTAMRGMLAVIGGPAGIAMLVAGAAASFFLFRDSAQAVKSSLDDLSEPLDQVVERMGKLSEIEQDRELTRLSEQIDGLRQTAVEAAREMREVASTALYGARLDRIPSAEAQQALQPLIDASADAARGVEVDWKSVMDSLAASGAVPDSLKRKLLDMAAGQAEAGRTATELGQRHAELKARLEGSTAAINENSDALSKGSDKAAEYIQSLRLAIADLEDPSVLGKAGRRLQQFGADLNAEQSAEILRLETLKANTEKAAQAREDARRKAESSARQQASTAEQLAKSQEGYVAGLEKQARTLGLTSAEVRAYELAEKGLTGALQARAAAALAALAADEKKRQADATARTNAGLEAEYLRATGRTVDAGLLEIRTKFDAMRRDFEKAGNDAGLAWIDKLIPVAEAKVRLDDVKQQMDDLLADQQRAESSVNVQQDAGVINEMDARQRILDIHRATYEKLQQIRPILEQMARQPGEVGRAAAESLAQLDAEAARLQQTTTLLETTLRDGLTSGFTDAIKGLASGTMDLRDAITSLGEAVLNALVNMAAQNLAQSLSSGIMGLFGGGQQDTSMTTGAAAVTASAGALSTAGASLLTGAAAIQTAAASLAAANGVQGLGAAAGGAGAAGAAAGGGSWWSSIAGVFGFATGGHIKGPGTGTSDSIPILASNDEFMTRAAVVRQPGALAFLEQFNRYGMAALAGWANPVRHATGGQIGIPAPNLPAPVRGGANLPEPSKNFSASVSNAVHLHAVQDPDQMAADMWAGKGGDHYIVWLNKNRQAVKQILGN</sequence>
<dbReference type="Proteomes" id="UP000030217">
    <property type="component" value="Genome"/>
</dbReference>
<feature type="coiled-coil region" evidence="2">
    <location>
        <begin position="313"/>
        <end position="347"/>
    </location>
</feature>
<dbReference type="InterPro" id="IPR013491">
    <property type="entry name" value="Tape_meas_N"/>
</dbReference>